<evidence type="ECO:0000256" key="2">
    <source>
        <dbReference type="ARBA" id="ARBA00048267"/>
    </source>
</evidence>
<evidence type="ECO:0000259" key="7">
    <source>
        <dbReference type="PROSITE" id="PS50110"/>
    </source>
</evidence>
<keyword evidence="3" id="KW-0963">Cytoplasm</keyword>
<dbReference type="InterPro" id="IPR008248">
    <property type="entry name" value="CheB-like"/>
</dbReference>
<evidence type="ECO:0000313" key="10">
    <source>
        <dbReference type="Proteomes" id="UP000314616"/>
    </source>
</evidence>
<dbReference type="PANTHER" id="PTHR42872:SF3">
    <property type="entry name" value="PROTEIN-GLUTAMATE METHYLESTERASE_PROTEIN-GLUTAMINE GLUTAMINASE 1"/>
    <property type="match status" value="1"/>
</dbReference>
<dbReference type="Gene3D" id="3.40.50.2300">
    <property type="match status" value="1"/>
</dbReference>
<keyword evidence="3 4" id="KW-0145">Chemotaxis</keyword>
<dbReference type="EMBL" id="CP040915">
    <property type="protein sequence ID" value="QDC23664.1"/>
    <property type="molecule type" value="Genomic_DNA"/>
</dbReference>
<keyword evidence="3 5" id="KW-0597">Phosphoprotein</keyword>
<name>A0A5B8BZC1_9MICO</name>
<feature type="region of interest" description="Disordered" evidence="6">
    <location>
        <begin position="1"/>
        <end position="24"/>
    </location>
</feature>
<feature type="active site" evidence="3 4">
    <location>
        <position position="213"/>
    </location>
</feature>
<comment type="similarity">
    <text evidence="3">Belongs to the CheB family.</text>
</comment>
<dbReference type="Pfam" id="PF01339">
    <property type="entry name" value="CheB_methylest"/>
    <property type="match status" value="1"/>
</dbReference>
<dbReference type="HAMAP" id="MF_00099">
    <property type="entry name" value="CheB_chemtxs"/>
    <property type="match status" value="1"/>
</dbReference>
<dbReference type="KEGG" id="gyu:FE374_02595"/>
<dbReference type="InterPro" id="IPR011006">
    <property type="entry name" value="CheY-like_superfamily"/>
</dbReference>
<keyword evidence="9" id="KW-0808">Transferase</keyword>
<dbReference type="CDD" id="cd17541">
    <property type="entry name" value="REC_CheB-like"/>
    <property type="match status" value="1"/>
</dbReference>
<dbReference type="NCBIfam" id="NF001965">
    <property type="entry name" value="PRK00742.1"/>
    <property type="match status" value="1"/>
</dbReference>
<dbReference type="GO" id="GO:0032259">
    <property type="term" value="P:methylation"/>
    <property type="evidence" value="ECO:0007669"/>
    <property type="project" value="UniProtKB-KW"/>
</dbReference>
<dbReference type="SUPFAM" id="SSF52738">
    <property type="entry name" value="Methylesterase CheB, C-terminal domain"/>
    <property type="match status" value="1"/>
</dbReference>
<dbReference type="Pfam" id="PF00072">
    <property type="entry name" value="Response_reg"/>
    <property type="match status" value="1"/>
</dbReference>
<dbReference type="GO" id="GO:0008984">
    <property type="term" value="F:protein-glutamate methylesterase activity"/>
    <property type="evidence" value="ECO:0007669"/>
    <property type="project" value="UniProtKB-UniRule"/>
</dbReference>
<comment type="PTM">
    <text evidence="3">Phosphorylated by CheA. Phosphorylation of the N-terminal regulatory domain activates the methylesterase activity.</text>
</comment>
<dbReference type="SUPFAM" id="SSF52172">
    <property type="entry name" value="CheY-like"/>
    <property type="match status" value="1"/>
</dbReference>
<dbReference type="Proteomes" id="UP000314616">
    <property type="component" value="Chromosome"/>
</dbReference>
<evidence type="ECO:0000313" key="9">
    <source>
        <dbReference type="EMBL" id="QDC23664.1"/>
    </source>
</evidence>
<comment type="subcellular location">
    <subcellularLocation>
        <location evidence="3">Cytoplasm</location>
    </subcellularLocation>
</comment>
<feature type="active site" evidence="3 4">
    <location>
        <position position="186"/>
    </location>
</feature>
<protein>
    <recommendedName>
        <fullName evidence="3">Protein-glutamate methylesterase/protein-glutamine glutaminase</fullName>
        <ecNumber evidence="3">3.1.1.61</ecNumber>
        <ecNumber evidence="3">3.5.1.44</ecNumber>
    </recommendedName>
</protein>
<evidence type="ECO:0000256" key="3">
    <source>
        <dbReference type="HAMAP-Rule" id="MF_00099"/>
    </source>
</evidence>
<sequence>MTPPPQPPPPAPSWRGRGRGRAPRGPVRVLVADDSAVVRRLVTGALGRDRGIEVVGTAADGRSALAQVVELLPDVVTMDVEMPHLDGIAAVRALRAAGLQVPVIMLSTLTERGATATLDALTAGASDYVAKPSGAVSLNESLRQLAADLLPRIHALATGVPLLQPTTAAPVLRGAVPARVVVLGSSTGGPEALARLFGSLAEPPAVPLLVVQHMPAVFTRQLAGRLDRIGPTEVVEATDAVLLAPGHAYVAPGDRHLTVVADGDRVRTAVTDTPPLNYYRPSVDMLFRAAAEVFGSAVHAVVLTGMGTDGRDGASAVVSAGGTVHVQDAASSVVWGMPGAVAQAGLAHDVLPLEELARAIAAAGTIGGAGAGAGTIGGAGVRPIARGGLSGPRVVRR</sequence>
<organism evidence="9 10">
    <name type="scientific">Georgenia yuyongxinii</name>
    <dbReference type="NCBI Taxonomy" id="2589797"/>
    <lineage>
        <taxon>Bacteria</taxon>
        <taxon>Bacillati</taxon>
        <taxon>Actinomycetota</taxon>
        <taxon>Actinomycetes</taxon>
        <taxon>Micrococcales</taxon>
        <taxon>Bogoriellaceae</taxon>
        <taxon>Georgenia</taxon>
    </lineage>
</organism>
<dbReference type="InterPro" id="IPR035909">
    <property type="entry name" value="CheB_C"/>
</dbReference>
<feature type="compositionally biased region" description="Pro residues" evidence="6">
    <location>
        <begin position="1"/>
        <end position="12"/>
    </location>
</feature>
<evidence type="ECO:0000256" key="1">
    <source>
        <dbReference type="ARBA" id="ARBA00022801"/>
    </source>
</evidence>
<accession>A0A5B8BZC1</accession>
<dbReference type="RefSeq" id="WP_139927106.1">
    <property type="nucleotide sequence ID" value="NZ_CP040915.1"/>
</dbReference>
<comment type="function">
    <text evidence="3">Involved in chemotaxis. Part of a chemotaxis signal transduction system that modulates chemotaxis in response to various stimuli. Catalyzes the demethylation of specific methylglutamate residues introduced into the chemoreceptors (methyl-accepting chemotaxis proteins or MCP) by CheR. Also mediates the irreversible deamidation of specific glutamine residues to glutamic acid.</text>
</comment>
<evidence type="ECO:0000259" key="8">
    <source>
        <dbReference type="PROSITE" id="PS50122"/>
    </source>
</evidence>
<comment type="catalytic activity">
    <reaction evidence="3">
        <text>L-glutaminyl-[protein] + H2O = L-glutamyl-[protein] + NH4(+)</text>
        <dbReference type="Rhea" id="RHEA:16441"/>
        <dbReference type="Rhea" id="RHEA-COMP:10207"/>
        <dbReference type="Rhea" id="RHEA-COMP:10208"/>
        <dbReference type="ChEBI" id="CHEBI:15377"/>
        <dbReference type="ChEBI" id="CHEBI:28938"/>
        <dbReference type="ChEBI" id="CHEBI:29973"/>
        <dbReference type="ChEBI" id="CHEBI:30011"/>
        <dbReference type="EC" id="3.5.1.44"/>
    </reaction>
</comment>
<keyword evidence="1 3" id="KW-0378">Hydrolase</keyword>
<feature type="modified residue" description="4-aspartylphosphate" evidence="3 5">
    <location>
        <position position="79"/>
    </location>
</feature>
<dbReference type="InterPro" id="IPR001789">
    <property type="entry name" value="Sig_transdc_resp-reg_receiver"/>
</dbReference>
<reference evidence="9 10" key="1">
    <citation type="submission" date="2019-05" db="EMBL/GenBank/DDBJ databases">
        <title>Georgenia *** sp. nov., and Georgenia *** sp. nov., isolated from the intestinal contents of plateau pika (Ochotona curzoniae) in the Qinghai-Tibet plateau of China.</title>
        <authorList>
            <person name="Tian Z."/>
        </authorList>
    </citation>
    <scope>NUCLEOTIDE SEQUENCE [LARGE SCALE GENOMIC DNA]</scope>
    <source>
        <strain evidence="9 10">Z443</strain>
    </source>
</reference>
<dbReference type="EC" id="3.5.1.44" evidence="3"/>
<evidence type="ECO:0000256" key="4">
    <source>
        <dbReference type="PROSITE-ProRule" id="PRU00050"/>
    </source>
</evidence>
<comment type="catalytic activity">
    <reaction evidence="2 3">
        <text>[protein]-L-glutamate 5-O-methyl ester + H2O = L-glutamyl-[protein] + methanol + H(+)</text>
        <dbReference type="Rhea" id="RHEA:23236"/>
        <dbReference type="Rhea" id="RHEA-COMP:10208"/>
        <dbReference type="Rhea" id="RHEA-COMP:10311"/>
        <dbReference type="ChEBI" id="CHEBI:15377"/>
        <dbReference type="ChEBI" id="CHEBI:15378"/>
        <dbReference type="ChEBI" id="CHEBI:17790"/>
        <dbReference type="ChEBI" id="CHEBI:29973"/>
        <dbReference type="ChEBI" id="CHEBI:82795"/>
        <dbReference type="EC" id="3.1.1.61"/>
    </reaction>
</comment>
<dbReference type="PROSITE" id="PS50110">
    <property type="entry name" value="RESPONSE_REGULATORY"/>
    <property type="match status" value="1"/>
</dbReference>
<dbReference type="PANTHER" id="PTHR42872">
    <property type="entry name" value="PROTEIN-GLUTAMATE METHYLESTERASE/PROTEIN-GLUTAMINE GLUTAMINASE"/>
    <property type="match status" value="1"/>
</dbReference>
<dbReference type="GO" id="GO:0050568">
    <property type="term" value="F:protein-glutamine glutaminase activity"/>
    <property type="evidence" value="ECO:0007669"/>
    <property type="project" value="UniProtKB-UniRule"/>
</dbReference>
<gene>
    <name evidence="3 9" type="primary">cheB</name>
    <name evidence="9" type="ORF">FE374_02595</name>
</gene>
<feature type="domain" description="CheB-type methylesterase" evidence="8">
    <location>
        <begin position="165"/>
        <end position="367"/>
    </location>
</feature>
<keyword evidence="9" id="KW-0489">Methyltransferase</keyword>
<dbReference type="GO" id="GO:0000156">
    <property type="term" value="F:phosphorelay response regulator activity"/>
    <property type="evidence" value="ECO:0007669"/>
    <property type="project" value="InterPro"/>
</dbReference>
<evidence type="ECO:0000256" key="5">
    <source>
        <dbReference type="PROSITE-ProRule" id="PRU00169"/>
    </source>
</evidence>
<comment type="domain">
    <text evidence="3">Contains a C-terminal catalytic domain, and an N-terminal region which modulates catalytic activity.</text>
</comment>
<proteinExistence type="inferred from homology"/>
<dbReference type="PROSITE" id="PS50122">
    <property type="entry name" value="CHEB"/>
    <property type="match status" value="1"/>
</dbReference>
<dbReference type="Gene3D" id="3.40.50.180">
    <property type="entry name" value="Methylesterase CheB, C-terminal domain"/>
    <property type="match status" value="1"/>
</dbReference>
<dbReference type="AlphaFoldDB" id="A0A5B8BZC1"/>
<feature type="active site" evidence="3 4">
    <location>
        <position position="309"/>
    </location>
</feature>
<dbReference type="PIRSF" id="PIRSF000876">
    <property type="entry name" value="RR_chemtxs_CheB"/>
    <property type="match status" value="1"/>
</dbReference>
<dbReference type="EC" id="3.1.1.61" evidence="3"/>
<dbReference type="GO" id="GO:0005737">
    <property type="term" value="C:cytoplasm"/>
    <property type="evidence" value="ECO:0007669"/>
    <property type="project" value="UniProtKB-SubCell"/>
</dbReference>
<dbReference type="SMART" id="SM00448">
    <property type="entry name" value="REC"/>
    <property type="match status" value="1"/>
</dbReference>
<dbReference type="InterPro" id="IPR000673">
    <property type="entry name" value="Sig_transdc_resp-reg_Me-estase"/>
</dbReference>
<dbReference type="CDD" id="cd16432">
    <property type="entry name" value="CheB_Rec"/>
    <property type="match status" value="1"/>
</dbReference>
<feature type="domain" description="Response regulatory" evidence="7">
    <location>
        <begin position="28"/>
        <end position="146"/>
    </location>
</feature>
<dbReference type="OrthoDB" id="9793421at2"/>
<dbReference type="GO" id="GO:0006935">
    <property type="term" value="P:chemotaxis"/>
    <property type="evidence" value="ECO:0007669"/>
    <property type="project" value="UniProtKB-UniRule"/>
</dbReference>
<evidence type="ECO:0000256" key="6">
    <source>
        <dbReference type="SAM" id="MobiDB-lite"/>
    </source>
</evidence>
<dbReference type="GO" id="GO:0008168">
    <property type="term" value="F:methyltransferase activity"/>
    <property type="evidence" value="ECO:0007669"/>
    <property type="project" value="UniProtKB-KW"/>
</dbReference>